<dbReference type="STRING" id="1123357.SAMN02745244_01162"/>
<accession>A0A1M6EBK0</accession>
<keyword evidence="2" id="KW-1185">Reference proteome</keyword>
<evidence type="ECO:0000313" key="1">
    <source>
        <dbReference type="EMBL" id="SHI82852.1"/>
    </source>
</evidence>
<dbReference type="AlphaFoldDB" id="A0A1M6EBK0"/>
<sequence length="290" mass="32907">MTGAARHSRRTAAELFTLYMLEPSFRHVFCEGRMDRALLSHFIREAGLSASVHRIDDYVDMSELLAVPQESTGVRARLIVLAEEYDRRFAKHDPLRSLTCVIDRDCRVPRPTPALLVTDYSDIEMYTWKPARLTKLLELGYGVDVSDGVVDRLMLFVEPRAVTLCMTRRFVHEKGEGRTPPANVTRYACPRNGNMDLIGFIRAYGGSLTKEADRIASEIHQRVDRASSEDCRMHMNGHDVVLLTAVAVDRMLKVSTGESEMKRAWFAGLDWRDLVESEPMFQALAKRISA</sequence>
<reference evidence="1 2" key="1">
    <citation type="submission" date="2016-11" db="EMBL/GenBank/DDBJ databases">
        <authorList>
            <person name="Jaros S."/>
            <person name="Januszkiewicz K."/>
            <person name="Wedrychowicz H."/>
        </authorList>
    </citation>
    <scope>NUCLEOTIDE SEQUENCE [LARGE SCALE GENOMIC DNA]</scope>
    <source>
        <strain evidence="1 2">DSM 12906</strain>
    </source>
</reference>
<evidence type="ECO:0000313" key="2">
    <source>
        <dbReference type="Proteomes" id="UP000184512"/>
    </source>
</evidence>
<name>A0A1M6EBK0_9ACTN</name>
<organism evidence="1 2">
    <name type="scientific">Tessaracoccus bendigoensis DSM 12906</name>
    <dbReference type="NCBI Taxonomy" id="1123357"/>
    <lineage>
        <taxon>Bacteria</taxon>
        <taxon>Bacillati</taxon>
        <taxon>Actinomycetota</taxon>
        <taxon>Actinomycetes</taxon>
        <taxon>Propionibacteriales</taxon>
        <taxon>Propionibacteriaceae</taxon>
        <taxon>Tessaracoccus</taxon>
    </lineage>
</organism>
<dbReference type="EMBL" id="FQZG01000016">
    <property type="protein sequence ID" value="SHI82852.1"/>
    <property type="molecule type" value="Genomic_DNA"/>
</dbReference>
<proteinExistence type="predicted"/>
<protein>
    <recommendedName>
        <fullName evidence="3">DUF4435 domain-containing protein</fullName>
    </recommendedName>
</protein>
<dbReference type="Proteomes" id="UP000184512">
    <property type="component" value="Unassembled WGS sequence"/>
</dbReference>
<gene>
    <name evidence="1" type="ORF">SAMN02745244_01162</name>
</gene>
<evidence type="ECO:0008006" key="3">
    <source>
        <dbReference type="Google" id="ProtNLM"/>
    </source>
</evidence>